<proteinExistence type="predicted"/>
<dbReference type="InterPro" id="IPR001611">
    <property type="entry name" value="Leu-rich_rpt"/>
</dbReference>
<dbReference type="SUPFAM" id="SSF52058">
    <property type="entry name" value="L domain-like"/>
    <property type="match status" value="1"/>
</dbReference>
<feature type="chain" id="PRO_5046142936" description="Malectin-like domain-containing protein" evidence="7">
    <location>
        <begin position="23"/>
        <end position="468"/>
    </location>
</feature>
<evidence type="ECO:0000259" key="8">
    <source>
        <dbReference type="Pfam" id="PF12819"/>
    </source>
</evidence>
<evidence type="ECO:0000256" key="4">
    <source>
        <dbReference type="ARBA" id="ARBA00022989"/>
    </source>
</evidence>
<feature type="domain" description="Malectin-like" evidence="8">
    <location>
        <begin position="31"/>
        <end position="310"/>
    </location>
</feature>
<evidence type="ECO:0000313" key="9">
    <source>
        <dbReference type="EMBL" id="KAH7565386.1"/>
    </source>
</evidence>
<evidence type="ECO:0000256" key="6">
    <source>
        <dbReference type="SAM" id="Phobius"/>
    </source>
</evidence>
<protein>
    <recommendedName>
        <fullName evidence="8">Malectin-like domain-containing protein</fullName>
    </recommendedName>
</protein>
<organism evidence="9 10">
    <name type="scientific">Xanthoceras sorbifolium</name>
    <dbReference type="NCBI Taxonomy" id="99658"/>
    <lineage>
        <taxon>Eukaryota</taxon>
        <taxon>Viridiplantae</taxon>
        <taxon>Streptophyta</taxon>
        <taxon>Embryophyta</taxon>
        <taxon>Tracheophyta</taxon>
        <taxon>Spermatophyta</taxon>
        <taxon>Magnoliopsida</taxon>
        <taxon>eudicotyledons</taxon>
        <taxon>Gunneridae</taxon>
        <taxon>Pentapetalae</taxon>
        <taxon>rosids</taxon>
        <taxon>malvids</taxon>
        <taxon>Sapindales</taxon>
        <taxon>Sapindaceae</taxon>
        <taxon>Xanthoceroideae</taxon>
        <taxon>Xanthoceras</taxon>
    </lineage>
</organism>
<keyword evidence="5 6" id="KW-0472">Membrane</keyword>
<dbReference type="Gene3D" id="3.80.10.10">
    <property type="entry name" value="Ribonuclease Inhibitor"/>
    <property type="match status" value="1"/>
</dbReference>
<accession>A0ABQ8HM03</accession>
<comment type="caution">
    <text evidence="9">The sequence shown here is derived from an EMBL/GenBank/DDBJ whole genome shotgun (WGS) entry which is preliminary data.</text>
</comment>
<evidence type="ECO:0000256" key="5">
    <source>
        <dbReference type="ARBA" id="ARBA00023136"/>
    </source>
</evidence>
<dbReference type="Pfam" id="PF12819">
    <property type="entry name" value="Malectin_like"/>
    <property type="match status" value="1"/>
</dbReference>
<evidence type="ECO:0000256" key="1">
    <source>
        <dbReference type="ARBA" id="ARBA00004167"/>
    </source>
</evidence>
<dbReference type="EMBL" id="JAFEMO010000009">
    <property type="protein sequence ID" value="KAH7565386.1"/>
    <property type="molecule type" value="Genomic_DNA"/>
</dbReference>
<dbReference type="Pfam" id="PF13855">
    <property type="entry name" value="LRR_8"/>
    <property type="match status" value="1"/>
</dbReference>
<keyword evidence="3 7" id="KW-0732">Signal</keyword>
<keyword evidence="10" id="KW-1185">Reference proteome</keyword>
<sequence length="468" mass="52255">MLRHLIFAFLGGVAFTVLLVNAQSQSGFISIDCGIPENSRYTDRITGIDYVSDGSFTDTGVSNNISPEYKSDKLEEQFLNVRSFPEGRKNCYTLKLDPGNSKFLIRASFMYGNYDGQGKVPRFDLLLESDPWESVEFENASSIIYKEVIHVPQKNYIYVCLVNTGFGAPFISALELRPLQNSTYVARSGSLALSERLDIGSTTNETFRYRDDVCDRMWWPISFNNVTLLSGSYSYFGDKYKLPSTVMGTAIMASNGSDFLNINWETSDPESKFYFYFHFAEVAEKQENDTREMTIYEGGDLCYDDIEAPRIISLNLSSSGLEGKTTSYLFGLTSIQSLDLSNNSLTGSVPDFLAELPSLTLLDLTGNNLIGSVPAGLVEKQKNGLLSLSLIILSLMGSVDSSLDENPHLCGLESCKEKKKKNKFIVPAVVASVVSVSILIIAVLCIFWNIRRRKQGTTKYHYLNYLNF</sequence>
<dbReference type="InterPro" id="IPR032675">
    <property type="entry name" value="LRR_dom_sf"/>
</dbReference>
<keyword evidence="4 6" id="KW-1133">Transmembrane helix</keyword>
<dbReference type="PRINTS" id="PR00019">
    <property type="entry name" value="LEURICHRPT"/>
</dbReference>
<keyword evidence="2 6" id="KW-0812">Transmembrane</keyword>
<comment type="subcellular location">
    <subcellularLocation>
        <location evidence="1">Membrane</location>
        <topology evidence="1">Single-pass membrane protein</topology>
    </subcellularLocation>
</comment>
<evidence type="ECO:0000313" key="10">
    <source>
        <dbReference type="Proteomes" id="UP000827721"/>
    </source>
</evidence>
<feature type="signal peptide" evidence="7">
    <location>
        <begin position="1"/>
        <end position="22"/>
    </location>
</feature>
<gene>
    <name evidence="9" type="ORF">JRO89_XS09G0200000</name>
</gene>
<reference evidence="9 10" key="1">
    <citation type="submission" date="2021-02" db="EMBL/GenBank/DDBJ databases">
        <title>Plant Genome Project.</title>
        <authorList>
            <person name="Zhang R.-G."/>
        </authorList>
    </citation>
    <scope>NUCLEOTIDE SEQUENCE [LARGE SCALE GENOMIC DNA]</scope>
    <source>
        <tissue evidence="9">Leaves</tissue>
    </source>
</reference>
<dbReference type="Proteomes" id="UP000827721">
    <property type="component" value="Unassembled WGS sequence"/>
</dbReference>
<dbReference type="PANTHER" id="PTHR45631:SF197">
    <property type="entry name" value="TYROSINE KINASE FAMILY PROTEIN"/>
    <property type="match status" value="1"/>
</dbReference>
<feature type="transmembrane region" description="Helical" evidence="6">
    <location>
        <begin position="424"/>
        <end position="450"/>
    </location>
</feature>
<evidence type="ECO:0000256" key="3">
    <source>
        <dbReference type="ARBA" id="ARBA00022729"/>
    </source>
</evidence>
<name>A0ABQ8HM03_9ROSI</name>
<dbReference type="InterPro" id="IPR024788">
    <property type="entry name" value="Malectin-like_Carb-bd_dom"/>
</dbReference>
<dbReference type="PANTHER" id="PTHR45631">
    <property type="entry name" value="OS07G0107800 PROTEIN-RELATED"/>
    <property type="match status" value="1"/>
</dbReference>
<evidence type="ECO:0000256" key="7">
    <source>
        <dbReference type="SAM" id="SignalP"/>
    </source>
</evidence>
<evidence type="ECO:0000256" key="2">
    <source>
        <dbReference type="ARBA" id="ARBA00022692"/>
    </source>
</evidence>